<sequence length="739" mass="80816">SSNLAAPNSRRPLPHQSTLGPVPPTPADWTEGQENSRSHTPAEATQADMNSRPISQCEGGDTAVSTSSTGSSSLQRTRARRDPSAGGIRERRSESRAARQRNADSANLTETSNNPYARDMKTAAAAGSTGAKPADLVLSSPGGLTRKHTVKRGTPTSSSSQASPADGSGGSGRKISYSSARASPAELRINTRRVTSPDNAATPPFSPTTNATARTYQTKVMSSPVPPKALPTPPQRSSDDYLSTRLNVVSSERPISHILHTPNEDKSMVPPLQPSRSSARISNLQSGKDALNQDAFATASTERHQDFILKESTAANDHDRLELFAQFIVTESRLRRDRYSAAFDAMAGDLLDLTRDLWKSYSQGRQSTIQTCTLKSSKETAIQQTPTVGSSAESITTASSPAVSVVNYTPRTEPESPSSVSSQEQGRGEHQMWDKFKPSLSPIPSMAMSTVPDTAEEDSRGRAPSRWWESDTGSQGRTQTIERSKRESKYMGVPKEAREQLQWDPVRSSPQGGTPKAVLQTAVYNQNEYPPEKAGWHEEEGSSHTPQYPYWNHSAPATPDPYKLDVSRLITLPPPFPRHYPAVNNNHPDLASIRQNHRLLADLSNVTSLRDSFTATLTRLRAQYQRGSRNRRSTFHRSIQDEVNAGIMTFSEAAAAETTFEDHETKHSLGAVQHEFDTFQSDIITPLHALLSERITKATATIDHLRSGLSTTANDRSPNQPQEEGDERPELLEKLTLLK</sequence>
<proteinExistence type="predicted"/>
<gene>
    <name evidence="1" type="ORF">LTS18_009175</name>
</gene>
<accession>A0ACC3DMK3</accession>
<evidence type="ECO:0000313" key="2">
    <source>
        <dbReference type="Proteomes" id="UP001186974"/>
    </source>
</evidence>
<dbReference type="EMBL" id="JAWDJW010002475">
    <property type="protein sequence ID" value="KAK3077818.1"/>
    <property type="molecule type" value="Genomic_DNA"/>
</dbReference>
<name>A0ACC3DMK3_9PEZI</name>
<feature type="non-terminal residue" evidence="1">
    <location>
        <position position="1"/>
    </location>
</feature>
<feature type="non-terminal residue" evidence="1">
    <location>
        <position position="739"/>
    </location>
</feature>
<protein>
    <submittedName>
        <fullName evidence="1">Uncharacterized protein</fullName>
    </submittedName>
</protein>
<reference evidence="1" key="1">
    <citation type="submission" date="2024-09" db="EMBL/GenBank/DDBJ databases">
        <title>Black Yeasts Isolated from many extreme environments.</title>
        <authorList>
            <person name="Coleine C."/>
            <person name="Stajich J.E."/>
            <person name="Selbmann L."/>
        </authorList>
    </citation>
    <scope>NUCLEOTIDE SEQUENCE</scope>
    <source>
        <strain evidence="1">CCFEE 5737</strain>
    </source>
</reference>
<organism evidence="1 2">
    <name type="scientific">Coniosporium uncinatum</name>
    <dbReference type="NCBI Taxonomy" id="93489"/>
    <lineage>
        <taxon>Eukaryota</taxon>
        <taxon>Fungi</taxon>
        <taxon>Dikarya</taxon>
        <taxon>Ascomycota</taxon>
        <taxon>Pezizomycotina</taxon>
        <taxon>Dothideomycetes</taxon>
        <taxon>Dothideomycetes incertae sedis</taxon>
        <taxon>Coniosporium</taxon>
    </lineage>
</organism>
<evidence type="ECO:0000313" key="1">
    <source>
        <dbReference type="EMBL" id="KAK3077818.1"/>
    </source>
</evidence>
<comment type="caution">
    <text evidence="1">The sequence shown here is derived from an EMBL/GenBank/DDBJ whole genome shotgun (WGS) entry which is preliminary data.</text>
</comment>
<dbReference type="Proteomes" id="UP001186974">
    <property type="component" value="Unassembled WGS sequence"/>
</dbReference>
<keyword evidence="2" id="KW-1185">Reference proteome</keyword>